<evidence type="ECO:0000259" key="5">
    <source>
        <dbReference type="PROSITE" id="PS51782"/>
    </source>
</evidence>
<keyword evidence="7" id="KW-1185">Reference proteome</keyword>
<dbReference type="OrthoDB" id="8444614at2"/>
<dbReference type="PROSITE" id="PS51782">
    <property type="entry name" value="LYSM"/>
    <property type="match status" value="1"/>
</dbReference>
<dbReference type="EMBL" id="QVNQ01000002">
    <property type="protein sequence ID" value="RFS85953.1"/>
    <property type="molecule type" value="Genomic_DNA"/>
</dbReference>
<evidence type="ECO:0000256" key="3">
    <source>
        <dbReference type="SAM" id="MobiDB-lite"/>
    </source>
</evidence>
<feature type="region of interest" description="Disordered" evidence="3">
    <location>
        <begin position="214"/>
        <end position="320"/>
    </location>
</feature>
<evidence type="ECO:0000256" key="4">
    <source>
        <dbReference type="SAM" id="Phobius"/>
    </source>
</evidence>
<evidence type="ECO:0000256" key="1">
    <source>
        <dbReference type="ARBA" id="ARBA00005820"/>
    </source>
</evidence>
<feature type="region of interest" description="Disordered" evidence="3">
    <location>
        <begin position="606"/>
        <end position="636"/>
    </location>
</feature>
<feature type="compositionally biased region" description="Low complexity" evidence="3">
    <location>
        <begin position="353"/>
        <end position="369"/>
    </location>
</feature>
<dbReference type="GO" id="GO:0000160">
    <property type="term" value="P:phosphorelay signal transduction system"/>
    <property type="evidence" value="ECO:0007669"/>
    <property type="project" value="InterPro"/>
</dbReference>
<dbReference type="InterPro" id="IPR018392">
    <property type="entry name" value="LysM"/>
</dbReference>
<dbReference type="InterPro" id="IPR036388">
    <property type="entry name" value="WH-like_DNA-bd_sf"/>
</dbReference>
<feature type="region of interest" description="Disordered" evidence="3">
    <location>
        <begin position="138"/>
        <end position="184"/>
    </location>
</feature>
<keyword evidence="2" id="KW-0238">DNA-binding</keyword>
<gene>
    <name evidence="6" type="ORF">D0T12_04760</name>
</gene>
<organism evidence="6 7">
    <name type="scientific">Actinomadura spongiicola</name>
    <dbReference type="NCBI Taxonomy" id="2303421"/>
    <lineage>
        <taxon>Bacteria</taxon>
        <taxon>Bacillati</taxon>
        <taxon>Actinomycetota</taxon>
        <taxon>Actinomycetes</taxon>
        <taxon>Streptosporangiales</taxon>
        <taxon>Thermomonosporaceae</taxon>
        <taxon>Actinomadura</taxon>
    </lineage>
</organism>
<dbReference type="InterPro" id="IPR011990">
    <property type="entry name" value="TPR-like_helical_dom_sf"/>
</dbReference>
<feature type="compositionally biased region" description="Low complexity" evidence="3">
    <location>
        <begin position="140"/>
        <end position="167"/>
    </location>
</feature>
<feature type="compositionally biased region" description="Basic and acidic residues" evidence="3">
    <location>
        <begin position="247"/>
        <end position="277"/>
    </location>
</feature>
<keyword evidence="4" id="KW-0472">Membrane</keyword>
<dbReference type="Gene3D" id="1.25.40.10">
    <property type="entry name" value="Tetratricopeptide repeat domain"/>
    <property type="match status" value="1"/>
</dbReference>
<reference evidence="6 7" key="1">
    <citation type="submission" date="2018-08" db="EMBL/GenBank/DDBJ databases">
        <title>Actinomadura spongicola sp. nov., isolated from marine sponge Leucetta chagosensis.</title>
        <authorList>
            <person name="Li L."/>
            <person name="Lin H.W."/>
        </authorList>
    </citation>
    <scope>NUCLEOTIDE SEQUENCE [LARGE SCALE GENOMIC DNA]</scope>
    <source>
        <strain evidence="6 7">LHW52907</strain>
    </source>
</reference>
<dbReference type="CDD" id="cd00118">
    <property type="entry name" value="LysM"/>
    <property type="match status" value="1"/>
</dbReference>
<dbReference type="AlphaFoldDB" id="A0A372GLL6"/>
<protein>
    <submittedName>
        <fullName evidence="6">LysM peptidoglycan-binding domain-containing protein</fullName>
    </submittedName>
</protein>
<dbReference type="InterPro" id="IPR001867">
    <property type="entry name" value="OmpR/PhoB-type_DNA-bd"/>
</dbReference>
<proteinExistence type="inferred from homology"/>
<dbReference type="SUPFAM" id="SSF48452">
    <property type="entry name" value="TPR-like"/>
    <property type="match status" value="1"/>
</dbReference>
<name>A0A372GLL6_9ACTN</name>
<comment type="similarity">
    <text evidence="1">Belongs to the AfsR/DnrI/RedD regulatory family.</text>
</comment>
<dbReference type="SUPFAM" id="SSF46894">
    <property type="entry name" value="C-terminal effector domain of the bipartite response regulators"/>
    <property type="match status" value="1"/>
</dbReference>
<evidence type="ECO:0000313" key="7">
    <source>
        <dbReference type="Proteomes" id="UP000262882"/>
    </source>
</evidence>
<feature type="transmembrane region" description="Helical" evidence="4">
    <location>
        <begin position="71"/>
        <end position="93"/>
    </location>
</feature>
<accession>A0A372GLL6</accession>
<dbReference type="Gene3D" id="1.10.10.10">
    <property type="entry name" value="Winged helix-like DNA-binding domain superfamily/Winged helix DNA-binding domain"/>
    <property type="match status" value="1"/>
</dbReference>
<dbReference type="RefSeq" id="WP_117398068.1">
    <property type="nucleotide sequence ID" value="NZ_QVNQ01000002.1"/>
</dbReference>
<dbReference type="SMART" id="SM00257">
    <property type="entry name" value="LysM"/>
    <property type="match status" value="1"/>
</dbReference>
<dbReference type="SMART" id="SM00862">
    <property type="entry name" value="Trans_reg_C"/>
    <property type="match status" value="1"/>
</dbReference>
<feature type="region of interest" description="Disordered" evidence="3">
    <location>
        <begin position="347"/>
        <end position="374"/>
    </location>
</feature>
<dbReference type="InterPro" id="IPR005158">
    <property type="entry name" value="BTAD"/>
</dbReference>
<feature type="compositionally biased region" description="Low complexity" evidence="3">
    <location>
        <begin position="284"/>
        <end position="296"/>
    </location>
</feature>
<dbReference type="Proteomes" id="UP000262882">
    <property type="component" value="Unassembled WGS sequence"/>
</dbReference>
<comment type="caution">
    <text evidence="6">The sequence shown here is derived from an EMBL/GenBank/DDBJ whole genome shotgun (WGS) entry which is preliminary data.</text>
</comment>
<dbReference type="GO" id="GO:0003677">
    <property type="term" value="F:DNA binding"/>
    <property type="evidence" value="ECO:0007669"/>
    <property type="project" value="UniProtKB-KW"/>
</dbReference>
<sequence>MTVAPPTRITEILRGFCALLICAVLLVGVPIGLYAVAGSPLPDHVPSWEQVTATLMRPDTGNRLFLSVVRLLGWSAWVVFTIATCTEAVGCLAGHTAPALPRPVRPAQQLARDLLAAITLIFSSATVLTTPASAATQVVTADTPPTDGPSTSPSRSPEWEPLLGDDTPPTPPPEQPAGRTQIVHRGDTLWSLARRAYGSGGRYTKIFAASRTIDQPPGVPALTDPDEISPGQRIRLPPARTNIEDPPPERGSHSERLPTSERHRSYDRPTHAPREGRGTPGNRPSEVPAPVVASPVENPPSTPVPTTARSGNPNNPGITLPSGSHIGIGLAAALSLAVAATRLHRRRQYRNSAQDAPADQPAPAPVAQARKAHLDRTYAAHDAPVPSDADLIALDRTTPPPDSITLGTRDNTTITLPFAGLTLGLTGDGAHAAARAITTELLAKAPRDRAELLIPQPDADTLFPGTALDGIPGLTLTPTCSTAIPELEAEIAHRAQLMEAADQPDLIALRATDPAEPLPTLLLTATVPDPTPGALQAVTHLGHRYGFGTLILGPAPTGTTLHLTEDSTVTRAEGPFADTLTGAHLFHLTSDDANAMLHTLRTAIGAPEPETSTAPPPTPRPATTRATTHSENASTETLTLAPTGQDQTRPIRLQVLGPVRLHTTDGPITTGVRRSARDLLAYLATEPRGITREQAITALWPDHQPDAATNAFNTAVANIRKTLRTATGVREPMYLIRTAGRYHLDPSYIDVDQQHLNTALTQARHADTDTARIDALKRIADLYTAEFAADLTYDWVENHREHLRRAVIEALTRLAQLLRHSHPEQALAALEQAITHDPYAEPLYQSIMKIETDLGRLDAARRTYQLLTLHLANIDTEPDDRTHKLLTDLPSQGR</sequence>
<dbReference type="PANTHER" id="PTHR35807">
    <property type="entry name" value="TRANSCRIPTIONAL REGULATOR REDD-RELATED"/>
    <property type="match status" value="1"/>
</dbReference>
<dbReference type="SMART" id="SM01043">
    <property type="entry name" value="BTAD"/>
    <property type="match status" value="1"/>
</dbReference>
<feature type="transmembrane region" description="Helical" evidence="4">
    <location>
        <begin position="12"/>
        <end position="37"/>
    </location>
</feature>
<evidence type="ECO:0000256" key="2">
    <source>
        <dbReference type="ARBA" id="ARBA00023125"/>
    </source>
</evidence>
<dbReference type="Gene3D" id="3.10.350.10">
    <property type="entry name" value="LysM domain"/>
    <property type="match status" value="1"/>
</dbReference>
<feature type="transmembrane region" description="Helical" evidence="4">
    <location>
        <begin position="114"/>
        <end position="134"/>
    </location>
</feature>
<keyword evidence="4" id="KW-0812">Transmembrane</keyword>
<dbReference type="InterPro" id="IPR051677">
    <property type="entry name" value="AfsR-DnrI-RedD_regulator"/>
</dbReference>
<dbReference type="InterPro" id="IPR036779">
    <property type="entry name" value="LysM_dom_sf"/>
</dbReference>
<keyword evidence="4" id="KW-1133">Transmembrane helix</keyword>
<evidence type="ECO:0000313" key="6">
    <source>
        <dbReference type="EMBL" id="RFS85953.1"/>
    </source>
</evidence>
<feature type="domain" description="LysM" evidence="5">
    <location>
        <begin position="179"/>
        <end position="236"/>
    </location>
</feature>
<dbReference type="GO" id="GO:0006355">
    <property type="term" value="P:regulation of DNA-templated transcription"/>
    <property type="evidence" value="ECO:0007669"/>
    <property type="project" value="InterPro"/>
</dbReference>
<dbReference type="InterPro" id="IPR016032">
    <property type="entry name" value="Sig_transdc_resp-reg_C-effctor"/>
</dbReference>
<feature type="compositionally biased region" description="Polar residues" evidence="3">
    <location>
        <begin position="304"/>
        <end position="317"/>
    </location>
</feature>
<dbReference type="Pfam" id="PF03704">
    <property type="entry name" value="BTAD"/>
    <property type="match status" value="1"/>
</dbReference>